<dbReference type="Proteomes" id="UP000000759">
    <property type="component" value="Chromosome 3"/>
</dbReference>
<keyword evidence="8" id="KW-0746">Sphingolipid metabolism</keyword>
<dbReference type="GO" id="GO:0046512">
    <property type="term" value="P:sphingosine biosynthetic process"/>
    <property type="evidence" value="ECO:0007669"/>
    <property type="project" value="TreeGrafter"/>
</dbReference>
<evidence type="ECO:0000256" key="5">
    <source>
        <dbReference type="ARBA" id="ARBA00013220"/>
    </source>
</evidence>
<dbReference type="EMBL" id="CP001142">
    <property type="protein sequence ID" value="ACI65667.1"/>
    <property type="molecule type" value="Genomic_DNA"/>
</dbReference>
<reference evidence="13" key="2">
    <citation type="submission" date="2008-08" db="EMBL/GenBank/DDBJ databases">
        <authorList>
            <consortium name="Diatom Consortium"/>
            <person name="Grigoriev I."/>
            <person name="Grimwood J."/>
            <person name="Kuo A."/>
            <person name="Otillar R.P."/>
            <person name="Salamov A."/>
            <person name="Detter J.C."/>
            <person name="Lindquist E."/>
            <person name="Shapiro H."/>
            <person name="Lucas S."/>
            <person name="Glavina del Rio T."/>
            <person name="Pitluck S."/>
            <person name="Rokhsar D."/>
            <person name="Bowler C."/>
        </authorList>
    </citation>
    <scope>GENOME REANNOTATION</scope>
    <source>
        <strain evidence="13">CCAP 1055/1</strain>
    </source>
</reference>
<evidence type="ECO:0000313" key="13">
    <source>
        <dbReference type="Proteomes" id="UP000000759"/>
    </source>
</evidence>
<dbReference type="InterPro" id="IPR015422">
    <property type="entry name" value="PyrdxlP-dep_Trfase_small"/>
</dbReference>
<keyword evidence="6" id="KW-0808">Transferase</keyword>
<dbReference type="InterPro" id="IPR015421">
    <property type="entry name" value="PyrdxlP-dep_Trfase_major"/>
</dbReference>
<evidence type="ECO:0000256" key="8">
    <source>
        <dbReference type="ARBA" id="ARBA00022919"/>
    </source>
</evidence>
<evidence type="ECO:0000313" key="12">
    <source>
        <dbReference type="EMBL" id="ACI65667.1"/>
    </source>
</evidence>
<dbReference type="HOGENOM" id="CLU_015846_0_2_1"/>
<evidence type="ECO:0000256" key="4">
    <source>
        <dbReference type="ARBA" id="ARBA00008392"/>
    </source>
</evidence>
<evidence type="ECO:0000256" key="7">
    <source>
        <dbReference type="ARBA" id="ARBA00022898"/>
    </source>
</evidence>
<dbReference type="GeneID" id="7203907"/>
<dbReference type="PANTHER" id="PTHR13693:SF2">
    <property type="entry name" value="SERINE PALMITOYLTRANSFERASE 1"/>
    <property type="match status" value="1"/>
</dbReference>
<sequence>MEITTSEITEKRTVLNFATFDFLGMSAALSSNTHNPVKQAAQEALDKYGCGSCGPRGFYGTVDVHLHLEKAFADFTGTADSILYSDGASTCSSTVAAFCKRGDLIVADRGIYEPLLTGVSLSRAHVKWFRHNDMQDLRRVLEQVRETDQQLKRPQNAQRRFLVVEGLYKNTGTIVPLDELVALKHEFSYRLILDESFSFGVLGKTGRGVTEHFGKKLMHDAEIVTIGLENSIGSVGGVTVGTEEVVDHQRLSGSGYCFSASSPPFSAAAAMQALEQMKKDPDLLQRLHDNRTYMYEKLKAFCTKLEDLLFVTSDERSPIIMLQVADIPETEYLDEVIFLREVVRESLSRGCALVATGRHIPSRADPPPGIRMVVTAAHTFEDIDKVLTVLNKSVDVIMNRFHEESKE</sequence>
<evidence type="ECO:0000256" key="9">
    <source>
        <dbReference type="ARBA" id="ARBA00023098"/>
    </source>
</evidence>
<dbReference type="InterPro" id="IPR050087">
    <property type="entry name" value="AON_synthase_class-II"/>
</dbReference>
<dbReference type="PANTHER" id="PTHR13693">
    <property type="entry name" value="CLASS II AMINOTRANSFERASE/8-AMINO-7-OXONONANOATE SYNTHASE"/>
    <property type="match status" value="1"/>
</dbReference>
<comment type="pathway">
    <text evidence="3">Sphingolipid metabolism.</text>
</comment>
<comment type="pathway">
    <text evidence="2">Lipid metabolism; sphingolipid metabolism.</text>
</comment>
<keyword evidence="10" id="KW-0012">Acyltransferase</keyword>
<keyword evidence="13" id="KW-1185">Reference proteome</keyword>
<evidence type="ECO:0000256" key="10">
    <source>
        <dbReference type="ARBA" id="ARBA00023315"/>
    </source>
</evidence>
<reference evidence="12 13" key="1">
    <citation type="journal article" date="2008" name="Nature">
        <title>The Phaeodactylum genome reveals the evolutionary history of diatom genomes.</title>
        <authorList>
            <person name="Bowler C."/>
            <person name="Allen A.E."/>
            <person name="Badger J.H."/>
            <person name="Grimwood J."/>
            <person name="Jabbari K."/>
            <person name="Kuo A."/>
            <person name="Maheswari U."/>
            <person name="Martens C."/>
            <person name="Maumus F."/>
            <person name="Otillar R.P."/>
            <person name="Rayko E."/>
            <person name="Salamov A."/>
            <person name="Vandepoele K."/>
            <person name="Beszteri B."/>
            <person name="Gruber A."/>
            <person name="Heijde M."/>
            <person name="Katinka M."/>
            <person name="Mock T."/>
            <person name="Valentin K."/>
            <person name="Verret F."/>
            <person name="Berges J.A."/>
            <person name="Brownlee C."/>
            <person name="Cadoret J.P."/>
            <person name="Chiovitti A."/>
            <person name="Choi C.J."/>
            <person name="Coesel S."/>
            <person name="De Martino A."/>
            <person name="Detter J.C."/>
            <person name="Durkin C."/>
            <person name="Falciatore A."/>
            <person name="Fournet J."/>
            <person name="Haruta M."/>
            <person name="Huysman M.J."/>
            <person name="Jenkins B.D."/>
            <person name="Jiroutova K."/>
            <person name="Jorgensen R.E."/>
            <person name="Joubert Y."/>
            <person name="Kaplan A."/>
            <person name="Kroger N."/>
            <person name="Kroth P.G."/>
            <person name="La Roche J."/>
            <person name="Lindquist E."/>
            <person name="Lommer M."/>
            <person name="Martin-Jezequel V."/>
            <person name="Lopez P.J."/>
            <person name="Lucas S."/>
            <person name="Mangogna M."/>
            <person name="McGinnis K."/>
            <person name="Medlin L.K."/>
            <person name="Montsant A."/>
            <person name="Oudot-Le Secq M.P."/>
            <person name="Napoli C."/>
            <person name="Obornik M."/>
            <person name="Parker M.S."/>
            <person name="Petit J.L."/>
            <person name="Porcel B.M."/>
            <person name="Poulsen N."/>
            <person name="Robison M."/>
            <person name="Rychlewski L."/>
            <person name="Rynearson T.A."/>
            <person name="Schmutz J."/>
            <person name="Shapiro H."/>
            <person name="Siaut M."/>
            <person name="Stanley M."/>
            <person name="Sussman M.R."/>
            <person name="Taylor A.R."/>
            <person name="Vardi A."/>
            <person name="von Dassow P."/>
            <person name="Vyverman W."/>
            <person name="Willis A."/>
            <person name="Wyrwicz L.S."/>
            <person name="Rokhsar D.S."/>
            <person name="Weissenbach J."/>
            <person name="Armbrust E.V."/>
            <person name="Green B.R."/>
            <person name="Van de Peer Y."/>
            <person name="Grigoriev I.V."/>
        </authorList>
    </citation>
    <scope>NUCLEOTIDE SEQUENCE [LARGE SCALE GENOMIC DNA]</scope>
    <source>
        <strain evidence="12 13">CCAP 1055/1</strain>
    </source>
</reference>
<dbReference type="GO" id="GO:0004758">
    <property type="term" value="F:serine C-palmitoyltransferase activity"/>
    <property type="evidence" value="ECO:0007669"/>
    <property type="project" value="TreeGrafter"/>
</dbReference>
<dbReference type="InterPro" id="IPR015424">
    <property type="entry name" value="PyrdxlP-dep_Trfase"/>
</dbReference>
<dbReference type="Pfam" id="PF00155">
    <property type="entry name" value="Aminotran_1_2"/>
    <property type="match status" value="1"/>
</dbReference>
<dbReference type="GO" id="GO:0016020">
    <property type="term" value="C:membrane"/>
    <property type="evidence" value="ECO:0007669"/>
    <property type="project" value="GOC"/>
</dbReference>
<keyword evidence="9" id="KW-0443">Lipid metabolism</keyword>
<dbReference type="RefSeq" id="XP_002186197.1">
    <property type="nucleotide sequence ID" value="XM_002186161.1"/>
</dbReference>
<comment type="cofactor">
    <cofactor evidence="1">
        <name>pyridoxal 5'-phosphate</name>
        <dbReference type="ChEBI" id="CHEBI:597326"/>
    </cofactor>
</comment>
<evidence type="ECO:0000256" key="2">
    <source>
        <dbReference type="ARBA" id="ARBA00004760"/>
    </source>
</evidence>
<dbReference type="eggNOG" id="KOG1358">
    <property type="taxonomic scope" value="Eukaryota"/>
</dbReference>
<organism evidence="12 13">
    <name type="scientific">Phaeodactylum tricornutum (strain CCAP 1055/1)</name>
    <dbReference type="NCBI Taxonomy" id="556484"/>
    <lineage>
        <taxon>Eukaryota</taxon>
        <taxon>Sar</taxon>
        <taxon>Stramenopiles</taxon>
        <taxon>Ochrophyta</taxon>
        <taxon>Bacillariophyta</taxon>
        <taxon>Bacillariophyceae</taxon>
        <taxon>Bacillariophycidae</taxon>
        <taxon>Naviculales</taxon>
        <taxon>Phaeodactylaceae</taxon>
        <taxon>Phaeodactylum</taxon>
    </lineage>
</organism>
<dbReference type="InParanoid" id="B5Y5K0"/>
<dbReference type="EC" id="2.3.1.50" evidence="5"/>
<evidence type="ECO:0000259" key="11">
    <source>
        <dbReference type="Pfam" id="PF00155"/>
    </source>
</evidence>
<keyword evidence="7" id="KW-0663">Pyridoxal phosphate</keyword>
<dbReference type="GO" id="GO:0046513">
    <property type="term" value="P:ceramide biosynthetic process"/>
    <property type="evidence" value="ECO:0007669"/>
    <property type="project" value="TreeGrafter"/>
</dbReference>
<dbReference type="PaxDb" id="2850-Phatr41807"/>
<accession>B5Y5K0</accession>
<dbReference type="GO" id="GO:0005783">
    <property type="term" value="C:endoplasmic reticulum"/>
    <property type="evidence" value="ECO:0007669"/>
    <property type="project" value="TreeGrafter"/>
</dbReference>
<protein>
    <recommendedName>
        <fullName evidence="5">serine C-palmitoyltransferase</fullName>
        <ecNumber evidence="5">2.3.1.50</ecNumber>
    </recommendedName>
</protein>
<dbReference type="SUPFAM" id="SSF53383">
    <property type="entry name" value="PLP-dependent transferases"/>
    <property type="match status" value="1"/>
</dbReference>
<evidence type="ECO:0000256" key="1">
    <source>
        <dbReference type="ARBA" id="ARBA00001933"/>
    </source>
</evidence>
<dbReference type="AlphaFoldDB" id="B5Y5K0"/>
<dbReference type="STRING" id="556484.B5Y5K0"/>
<dbReference type="OrthoDB" id="3168162at2759"/>
<dbReference type="Gene3D" id="3.40.640.10">
    <property type="entry name" value="Type I PLP-dependent aspartate aminotransferase-like (Major domain)"/>
    <property type="match status" value="1"/>
</dbReference>
<proteinExistence type="inferred from homology"/>
<evidence type="ECO:0000256" key="3">
    <source>
        <dbReference type="ARBA" id="ARBA00004991"/>
    </source>
</evidence>
<name>B5Y5K0_PHATC</name>
<comment type="similarity">
    <text evidence="4">Belongs to the class-II pyridoxal-phosphate-dependent aminotransferase family.</text>
</comment>
<dbReference type="GO" id="GO:0030170">
    <property type="term" value="F:pyridoxal phosphate binding"/>
    <property type="evidence" value="ECO:0007669"/>
    <property type="project" value="InterPro"/>
</dbReference>
<dbReference type="KEGG" id="pti:PHATR_41807"/>
<dbReference type="InterPro" id="IPR004839">
    <property type="entry name" value="Aminotransferase_I/II_large"/>
</dbReference>
<evidence type="ECO:0000256" key="6">
    <source>
        <dbReference type="ARBA" id="ARBA00022679"/>
    </source>
</evidence>
<dbReference type="Gene3D" id="3.90.1150.10">
    <property type="entry name" value="Aspartate Aminotransferase, domain 1"/>
    <property type="match status" value="1"/>
</dbReference>
<gene>
    <name evidence="12" type="ORF">PHATR_41807</name>
</gene>
<feature type="domain" description="Aminotransferase class I/classII large" evidence="11">
    <location>
        <begin position="31"/>
        <end position="389"/>
    </location>
</feature>